<sequence>MLATFETVGGIHTTATWLNQGPELKVIIGSLVTMRASRIFGENRFLNVCSAAEGFHRSTLTDVVRMDPAEYKAMKKALKEHVPAEHREWFDNSLAHANDPSLNQRLQGLVDRLDMIGADLIGDAKAWGSVISGCRNDLTHLEAERAHYDGKDLYVLAESVFNTTRLCLLLYAGLDPARLPKLAKSEPLRGTGFLLRETVTRLAETQRTQRKDRKKKVAP</sequence>
<proteinExistence type="predicted"/>
<name>A0A8J7KQB8_9ACTN</name>
<dbReference type="Proteomes" id="UP000622552">
    <property type="component" value="Unassembled WGS sequence"/>
</dbReference>
<keyword evidence="3" id="KW-1185">Reference proteome</keyword>
<accession>A0A8J7KQB8</accession>
<reference evidence="2" key="1">
    <citation type="submission" date="2020-11" db="EMBL/GenBank/DDBJ databases">
        <title>Sequencing the genomes of 1000 actinobacteria strains.</title>
        <authorList>
            <person name="Klenk H.-P."/>
        </authorList>
    </citation>
    <scope>NUCLEOTIDE SEQUENCE</scope>
    <source>
        <strain evidence="2">DSM 45356</strain>
    </source>
</reference>
<organism evidence="2 3">
    <name type="scientific">Longispora fulva</name>
    <dbReference type="NCBI Taxonomy" id="619741"/>
    <lineage>
        <taxon>Bacteria</taxon>
        <taxon>Bacillati</taxon>
        <taxon>Actinomycetota</taxon>
        <taxon>Actinomycetes</taxon>
        <taxon>Micromonosporales</taxon>
        <taxon>Micromonosporaceae</taxon>
        <taxon>Longispora</taxon>
    </lineage>
</organism>
<comment type="caution">
    <text evidence="2">The sequence shown here is derived from an EMBL/GenBank/DDBJ whole genome shotgun (WGS) entry which is preliminary data.</text>
</comment>
<dbReference type="EMBL" id="JADOUF010000001">
    <property type="protein sequence ID" value="MBG6137232.1"/>
    <property type="molecule type" value="Genomic_DNA"/>
</dbReference>
<evidence type="ECO:0000313" key="2">
    <source>
        <dbReference type="EMBL" id="MBG6137232.1"/>
    </source>
</evidence>
<gene>
    <name evidence="2" type="ORF">IW245_003426</name>
</gene>
<dbReference type="InterPro" id="IPR041229">
    <property type="entry name" value="HEPN_Apea"/>
</dbReference>
<protein>
    <recommendedName>
        <fullName evidence="1">Apea-like HEPN domain-containing protein</fullName>
    </recommendedName>
</protein>
<dbReference type="Pfam" id="PF18739">
    <property type="entry name" value="HEPN_Apea"/>
    <property type="match status" value="1"/>
</dbReference>
<feature type="domain" description="Apea-like HEPN" evidence="1">
    <location>
        <begin position="46"/>
        <end position="175"/>
    </location>
</feature>
<dbReference type="RefSeq" id="WP_197004115.1">
    <property type="nucleotide sequence ID" value="NZ_BONS01000021.1"/>
</dbReference>
<evidence type="ECO:0000259" key="1">
    <source>
        <dbReference type="Pfam" id="PF18739"/>
    </source>
</evidence>
<dbReference type="AlphaFoldDB" id="A0A8J7KQB8"/>
<evidence type="ECO:0000313" key="3">
    <source>
        <dbReference type="Proteomes" id="UP000622552"/>
    </source>
</evidence>